<protein>
    <submittedName>
        <fullName evidence="3">Uncharacterized protein YciI</fullName>
    </submittedName>
</protein>
<name>A0A2T5BBR1_MYCDI</name>
<organism evidence="3 4">
    <name type="scientific">Mycoplana dimorpha</name>
    <dbReference type="NCBI Taxonomy" id="28320"/>
    <lineage>
        <taxon>Bacteria</taxon>
        <taxon>Pseudomonadati</taxon>
        <taxon>Pseudomonadota</taxon>
        <taxon>Alphaproteobacteria</taxon>
        <taxon>Hyphomicrobiales</taxon>
        <taxon>Rhizobiaceae</taxon>
        <taxon>Mycoplana</taxon>
    </lineage>
</organism>
<evidence type="ECO:0000259" key="2">
    <source>
        <dbReference type="Pfam" id="PF03795"/>
    </source>
</evidence>
<dbReference type="SUPFAM" id="SSF54909">
    <property type="entry name" value="Dimeric alpha+beta barrel"/>
    <property type="match status" value="1"/>
</dbReference>
<evidence type="ECO:0000313" key="4">
    <source>
        <dbReference type="Proteomes" id="UP000241247"/>
    </source>
</evidence>
<dbReference type="Gene3D" id="3.30.70.1060">
    <property type="entry name" value="Dimeric alpha+beta barrel"/>
    <property type="match status" value="1"/>
</dbReference>
<sequence length="120" mass="12950">MEDGAVAYFHLKLVPPRPTFPHDASAKEMETMDRHADYWRSQAAAGTAIAVGPVLEGEGAWGLAVIEAEDEGAARALADADPVIRAAIGFHYQISTMPSLILRSKDAGSPQNSTFQHFRT</sequence>
<dbReference type="Pfam" id="PF03795">
    <property type="entry name" value="YCII"/>
    <property type="match status" value="1"/>
</dbReference>
<accession>A0A2T5BBR1</accession>
<proteinExistence type="inferred from homology"/>
<reference evidence="3 4" key="1">
    <citation type="submission" date="2018-04" db="EMBL/GenBank/DDBJ databases">
        <title>Genomic Encyclopedia of Type Strains, Phase IV (KMG-IV): sequencing the most valuable type-strain genomes for metagenomic binning, comparative biology and taxonomic classification.</title>
        <authorList>
            <person name="Goeker M."/>
        </authorList>
    </citation>
    <scope>NUCLEOTIDE SEQUENCE [LARGE SCALE GENOMIC DNA]</scope>
    <source>
        <strain evidence="3 4">DSM 7138</strain>
    </source>
</reference>
<comment type="caution">
    <text evidence="3">The sequence shown here is derived from an EMBL/GenBank/DDBJ whole genome shotgun (WGS) entry which is preliminary data.</text>
</comment>
<feature type="domain" description="YCII-related" evidence="2">
    <location>
        <begin position="26"/>
        <end position="97"/>
    </location>
</feature>
<evidence type="ECO:0000313" key="3">
    <source>
        <dbReference type="EMBL" id="PTM96427.1"/>
    </source>
</evidence>
<comment type="similarity">
    <text evidence="1">Belongs to the YciI family.</text>
</comment>
<evidence type="ECO:0000256" key="1">
    <source>
        <dbReference type="ARBA" id="ARBA00007689"/>
    </source>
</evidence>
<dbReference type="Proteomes" id="UP000241247">
    <property type="component" value="Unassembled WGS sequence"/>
</dbReference>
<dbReference type="EMBL" id="PZZZ01000003">
    <property type="protein sequence ID" value="PTM96427.1"/>
    <property type="molecule type" value="Genomic_DNA"/>
</dbReference>
<dbReference type="AlphaFoldDB" id="A0A2T5BBR1"/>
<keyword evidence="4" id="KW-1185">Reference proteome</keyword>
<dbReference type="InterPro" id="IPR011008">
    <property type="entry name" value="Dimeric_a/b-barrel"/>
</dbReference>
<dbReference type="InterPro" id="IPR005545">
    <property type="entry name" value="YCII"/>
</dbReference>
<gene>
    <name evidence="3" type="ORF">C7449_103446</name>
</gene>